<dbReference type="Proteomes" id="UP001295684">
    <property type="component" value="Unassembled WGS sequence"/>
</dbReference>
<evidence type="ECO:0000313" key="2">
    <source>
        <dbReference type="Proteomes" id="UP001295684"/>
    </source>
</evidence>
<evidence type="ECO:0000313" key="1">
    <source>
        <dbReference type="EMBL" id="CAI2361784.1"/>
    </source>
</evidence>
<organism evidence="1 2">
    <name type="scientific">Euplotes crassus</name>
    <dbReference type="NCBI Taxonomy" id="5936"/>
    <lineage>
        <taxon>Eukaryota</taxon>
        <taxon>Sar</taxon>
        <taxon>Alveolata</taxon>
        <taxon>Ciliophora</taxon>
        <taxon>Intramacronucleata</taxon>
        <taxon>Spirotrichea</taxon>
        <taxon>Hypotrichia</taxon>
        <taxon>Euplotida</taxon>
        <taxon>Euplotidae</taxon>
        <taxon>Moneuplotes</taxon>
    </lineage>
</organism>
<gene>
    <name evidence="1" type="ORF">ECRASSUSDP1_LOCUS3097</name>
</gene>
<dbReference type="AlphaFoldDB" id="A0AAD1X5Q0"/>
<proteinExistence type="predicted"/>
<accession>A0AAD1X5Q0</accession>
<name>A0AAD1X5Q0_EUPCR</name>
<reference evidence="1" key="1">
    <citation type="submission" date="2023-07" db="EMBL/GenBank/DDBJ databases">
        <authorList>
            <consortium name="AG Swart"/>
            <person name="Singh M."/>
            <person name="Singh A."/>
            <person name="Seah K."/>
            <person name="Emmerich C."/>
        </authorList>
    </citation>
    <scope>NUCLEOTIDE SEQUENCE</scope>
    <source>
        <strain evidence="1">DP1</strain>
    </source>
</reference>
<dbReference type="EMBL" id="CAMPGE010002966">
    <property type="protein sequence ID" value="CAI2361784.1"/>
    <property type="molecule type" value="Genomic_DNA"/>
</dbReference>
<sequence>MLRRVLDPDHVPQIPVDAYPEDQELVRMYQNGDMYYFENLRDTDDQTFRQNIEEPYNIGPEMISHFETDPDHLEGPADYPEVYRHDCSNTRVIQEYKAMTGEMGMRLAEAIDSLDIVDSKYSVNTFGFLMYYLSNFFAYKRSQFGEKISPKLFNQKELAEKFKNSTQIFKKVTQFVKDLPDFKTLQQEIVKIYEKDKQEAAKYKNDFISRSLLRINDHAYELLCIKIILDCYYLYYTYIEGIQSKILRKKVLPLQLKFYKIIDKIDPNLICDINEIFTRMSTISLAKQLRTLGCLYFAKPADIKDMYYSKLQKELRKLKKAQKEFSVAQVYS</sequence>
<protein>
    <submittedName>
        <fullName evidence="1">Uncharacterized protein</fullName>
    </submittedName>
</protein>
<keyword evidence="2" id="KW-1185">Reference proteome</keyword>
<comment type="caution">
    <text evidence="1">The sequence shown here is derived from an EMBL/GenBank/DDBJ whole genome shotgun (WGS) entry which is preliminary data.</text>
</comment>